<keyword evidence="3 11" id="KW-0575">Peroxidase</keyword>
<protein>
    <recommendedName>
        <fullName evidence="2">catalase</fullName>
        <ecNumber evidence="2">1.11.1.6</ecNumber>
    </recommendedName>
</protein>
<dbReference type="AlphaFoldDB" id="A0A644Z9A3"/>
<dbReference type="GO" id="GO:0042744">
    <property type="term" value="P:hydrogen peroxide catabolic process"/>
    <property type="evidence" value="ECO:0007669"/>
    <property type="project" value="UniProtKB-KW"/>
</dbReference>
<dbReference type="PANTHER" id="PTHR11465:SF23">
    <property type="entry name" value="CATALASE-2"/>
    <property type="match status" value="1"/>
</dbReference>
<keyword evidence="7" id="KW-0408">Iron</keyword>
<keyword evidence="4" id="KW-0349">Heme</keyword>
<dbReference type="GO" id="GO:0046872">
    <property type="term" value="F:metal ion binding"/>
    <property type="evidence" value="ECO:0007669"/>
    <property type="project" value="UniProtKB-KW"/>
</dbReference>
<feature type="compositionally biased region" description="Basic and acidic residues" evidence="9">
    <location>
        <begin position="29"/>
        <end position="48"/>
    </location>
</feature>
<evidence type="ECO:0000256" key="4">
    <source>
        <dbReference type="ARBA" id="ARBA00022617"/>
    </source>
</evidence>
<dbReference type="EC" id="1.11.1.6" evidence="2"/>
<evidence type="ECO:0000256" key="6">
    <source>
        <dbReference type="ARBA" id="ARBA00023002"/>
    </source>
</evidence>
<dbReference type="EMBL" id="VSSQ01007956">
    <property type="protein sequence ID" value="MPM37470.1"/>
    <property type="molecule type" value="Genomic_DNA"/>
</dbReference>
<evidence type="ECO:0000256" key="5">
    <source>
        <dbReference type="ARBA" id="ARBA00022723"/>
    </source>
</evidence>
<evidence type="ECO:0000259" key="10">
    <source>
        <dbReference type="SMART" id="SM01060"/>
    </source>
</evidence>
<name>A0A644Z9A3_9ZZZZ</name>
<sequence>MVQQNNGWFQLESKKHIGNINNQEPSDGVSDRLIKPKMQEMRMHDVHRSPAPGQNPNTYKVAAARPQPVSPPVQNASEPRPPAQTNAYAGSSTPANQGMMPNQGGGKLAGTGMSRDNQNYPMPAPTEESSWKHEGSQGSTALWDNDRILHTKNSQAVGERGPVLHQDSTLHEALEIFISGKILERPLHVKGFGAFGTFQTTNSMRQYTMLSFLQTPGQQVPVMTRFSLAGGNKGTPDTARGVKGFATKFYTPQGVFDLLFNHIPVLFIRDGIRFPQAFTSFFPSPVNNLIDPQRFWQFVATAPEAMHFVTWLYSDAGTIKSFRHIPGHSVNTFVWRNAQGVRCYVKYHWFPLSGVETITQQEATTLAGINPDYAGQDLYDAIAAGTPVQYELRVQLMNPGDESRLSYDPLDCTKVWDERQYPLIPVGVLTLNRNPDNYMEQVEKVAFSPTNLLVGAELSDDKLLQARANIYWDSQRRRLGENFRSIPVNHQENWTPDDLVTSGVGTSTEGSLVRSEISKPDNFTQAGERYQSLSPMGKDHLVDNLAADLAHVSGETQRVVLNYLYNASAELGQRVAEQISAYSGNNG</sequence>
<dbReference type="SMART" id="SM01060">
    <property type="entry name" value="Catalase"/>
    <property type="match status" value="1"/>
</dbReference>
<comment type="cofactor">
    <cofactor evidence="1">
        <name>heme</name>
        <dbReference type="ChEBI" id="CHEBI:30413"/>
    </cofactor>
</comment>
<dbReference type="Gene3D" id="2.40.180.10">
    <property type="entry name" value="Catalase core domain"/>
    <property type="match status" value="1"/>
</dbReference>
<proteinExistence type="predicted"/>
<evidence type="ECO:0000256" key="2">
    <source>
        <dbReference type="ARBA" id="ARBA00012314"/>
    </source>
</evidence>
<evidence type="ECO:0000256" key="8">
    <source>
        <dbReference type="ARBA" id="ARBA00023324"/>
    </source>
</evidence>
<comment type="caution">
    <text evidence="11">The sequence shown here is derived from an EMBL/GenBank/DDBJ whole genome shotgun (WGS) entry which is preliminary data.</text>
</comment>
<evidence type="ECO:0000256" key="9">
    <source>
        <dbReference type="SAM" id="MobiDB-lite"/>
    </source>
</evidence>
<dbReference type="InterPro" id="IPR018028">
    <property type="entry name" value="Catalase"/>
</dbReference>
<evidence type="ECO:0000256" key="7">
    <source>
        <dbReference type="ARBA" id="ARBA00023004"/>
    </source>
</evidence>
<dbReference type="PRINTS" id="PR00067">
    <property type="entry name" value="CATALASE"/>
</dbReference>
<dbReference type="InterPro" id="IPR010582">
    <property type="entry name" value="Catalase_immune_responsive"/>
</dbReference>
<feature type="region of interest" description="Disordered" evidence="9">
    <location>
        <begin position="16"/>
        <end position="139"/>
    </location>
</feature>
<feature type="compositionally biased region" description="Polar residues" evidence="9">
    <location>
        <begin position="72"/>
        <end position="100"/>
    </location>
</feature>
<gene>
    <name evidence="11" type="primary">katA_7</name>
    <name evidence="11" type="ORF">SDC9_84087</name>
</gene>
<dbReference type="GO" id="GO:0020037">
    <property type="term" value="F:heme binding"/>
    <property type="evidence" value="ECO:0007669"/>
    <property type="project" value="InterPro"/>
</dbReference>
<keyword evidence="8" id="KW-0376">Hydrogen peroxide</keyword>
<organism evidence="11">
    <name type="scientific">bioreactor metagenome</name>
    <dbReference type="NCBI Taxonomy" id="1076179"/>
    <lineage>
        <taxon>unclassified sequences</taxon>
        <taxon>metagenomes</taxon>
        <taxon>ecological metagenomes</taxon>
    </lineage>
</organism>
<dbReference type="GO" id="GO:0042542">
    <property type="term" value="P:response to hydrogen peroxide"/>
    <property type="evidence" value="ECO:0007669"/>
    <property type="project" value="TreeGrafter"/>
</dbReference>
<evidence type="ECO:0000313" key="11">
    <source>
        <dbReference type="EMBL" id="MPM37470.1"/>
    </source>
</evidence>
<dbReference type="SUPFAM" id="SSF56634">
    <property type="entry name" value="Heme-dependent catalase-like"/>
    <property type="match status" value="1"/>
</dbReference>
<feature type="domain" description="Catalase core" evidence="10">
    <location>
        <begin position="141"/>
        <end position="516"/>
    </location>
</feature>
<accession>A0A644Z9A3</accession>
<dbReference type="GO" id="GO:0005737">
    <property type="term" value="C:cytoplasm"/>
    <property type="evidence" value="ECO:0007669"/>
    <property type="project" value="TreeGrafter"/>
</dbReference>
<keyword evidence="6 11" id="KW-0560">Oxidoreductase</keyword>
<evidence type="ECO:0000256" key="1">
    <source>
        <dbReference type="ARBA" id="ARBA00001971"/>
    </source>
</evidence>
<dbReference type="Pfam" id="PF06628">
    <property type="entry name" value="Catalase-rel"/>
    <property type="match status" value="1"/>
</dbReference>
<keyword evidence="5" id="KW-0479">Metal-binding</keyword>
<dbReference type="GO" id="GO:0004096">
    <property type="term" value="F:catalase activity"/>
    <property type="evidence" value="ECO:0007669"/>
    <property type="project" value="UniProtKB-EC"/>
</dbReference>
<evidence type="ECO:0000256" key="3">
    <source>
        <dbReference type="ARBA" id="ARBA00022559"/>
    </source>
</evidence>
<dbReference type="PROSITE" id="PS51402">
    <property type="entry name" value="CATALASE_3"/>
    <property type="match status" value="1"/>
</dbReference>
<reference evidence="11" key="1">
    <citation type="submission" date="2019-08" db="EMBL/GenBank/DDBJ databases">
        <authorList>
            <person name="Kucharzyk K."/>
            <person name="Murdoch R.W."/>
            <person name="Higgins S."/>
            <person name="Loffler F."/>
        </authorList>
    </citation>
    <scope>NUCLEOTIDE SEQUENCE</scope>
</reference>
<dbReference type="InterPro" id="IPR011614">
    <property type="entry name" value="Catalase_core"/>
</dbReference>
<dbReference type="Pfam" id="PF00199">
    <property type="entry name" value="Catalase"/>
    <property type="match status" value="1"/>
</dbReference>
<dbReference type="PANTHER" id="PTHR11465">
    <property type="entry name" value="CATALASE"/>
    <property type="match status" value="1"/>
</dbReference>
<dbReference type="InterPro" id="IPR020835">
    <property type="entry name" value="Catalase_sf"/>
</dbReference>